<dbReference type="GO" id="GO:0006633">
    <property type="term" value="P:fatty acid biosynthetic process"/>
    <property type="evidence" value="ECO:0007669"/>
    <property type="project" value="TreeGrafter"/>
</dbReference>
<dbReference type="InterPro" id="IPR049076">
    <property type="entry name" value="ACCA"/>
</dbReference>
<sequence length="360" mass="41354">MGVIAVETRSVEHIIPADPANGDSVEQVLMEAGNVWYPNSAYKTAQAINDFNKGEQLPLMIFANWRGFSGGQRDMYNEILKYGSFIVDALSSYKQPVFVYVVPNGELRGGAWVVVDPTINEDMMEMYADKRSRAGVLEPEGIVEIKFRKAQLLATMERLDDKYRALKAQYENPALVGTEREEIKTKLTEREQELLPVYQQLAIQFADLHDTAGRMKAKGTIREALDWTNARRYFYWRVRRRLAEEYIRRKMAIANKDLSREEQTKSLLAWFGRDTVHSSETELEQIWESEDRVVLEWFEGHENQVAALIQELNNASTASEVLRMYTSNRAGVVEGFDRILQSLSDQEKQDILAKFSTMTV</sequence>
<feature type="domain" description="CoA carboxyltransferase C-terminal" evidence="1">
    <location>
        <begin position="1"/>
        <end position="253"/>
    </location>
</feature>
<dbReference type="AlphaFoldDB" id="A0A9P6JD78"/>
<dbReference type="Proteomes" id="UP000738359">
    <property type="component" value="Unassembled WGS sequence"/>
</dbReference>
<gene>
    <name evidence="2" type="primary">ACC1_3</name>
    <name evidence="2" type="ORF">BGZ70_009214</name>
</gene>
<protein>
    <submittedName>
        <fullName evidence="2">Acetyl-coenzyme-A carboxylase</fullName>
    </submittedName>
</protein>
<dbReference type="PANTHER" id="PTHR45728:SF3">
    <property type="entry name" value="ACETYL-COA CARBOXYLASE"/>
    <property type="match status" value="1"/>
</dbReference>
<dbReference type="EMBL" id="JAAAHY010000073">
    <property type="protein sequence ID" value="KAF9967534.1"/>
    <property type="molecule type" value="Genomic_DNA"/>
</dbReference>
<dbReference type="SUPFAM" id="SSF52096">
    <property type="entry name" value="ClpP/crotonase"/>
    <property type="match status" value="1"/>
</dbReference>
<dbReference type="GO" id="GO:0003989">
    <property type="term" value="F:acetyl-CoA carboxylase activity"/>
    <property type="evidence" value="ECO:0007669"/>
    <property type="project" value="InterPro"/>
</dbReference>
<organism evidence="2 3">
    <name type="scientific">Mortierella alpina</name>
    <name type="common">Oleaginous fungus</name>
    <name type="synonym">Mortierella renispora</name>
    <dbReference type="NCBI Taxonomy" id="64518"/>
    <lineage>
        <taxon>Eukaryota</taxon>
        <taxon>Fungi</taxon>
        <taxon>Fungi incertae sedis</taxon>
        <taxon>Mucoromycota</taxon>
        <taxon>Mortierellomycotina</taxon>
        <taxon>Mortierellomycetes</taxon>
        <taxon>Mortierellales</taxon>
        <taxon>Mortierellaceae</taxon>
        <taxon>Mortierella</taxon>
    </lineage>
</organism>
<keyword evidence="3" id="KW-1185">Reference proteome</keyword>
<dbReference type="PANTHER" id="PTHR45728">
    <property type="entry name" value="ACETYL-COA CARBOXYLASE, ISOFORM A"/>
    <property type="match status" value="1"/>
</dbReference>
<evidence type="ECO:0000313" key="3">
    <source>
        <dbReference type="Proteomes" id="UP000738359"/>
    </source>
</evidence>
<dbReference type="InterPro" id="IPR011763">
    <property type="entry name" value="COA_CT_C"/>
</dbReference>
<dbReference type="OrthoDB" id="14612at2759"/>
<name>A0A9P6JD78_MORAP</name>
<accession>A0A9P6JD78</accession>
<proteinExistence type="predicted"/>
<dbReference type="GO" id="GO:0005739">
    <property type="term" value="C:mitochondrion"/>
    <property type="evidence" value="ECO:0007669"/>
    <property type="project" value="TreeGrafter"/>
</dbReference>
<evidence type="ECO:0000313" key="2">
    <source>
        <dbReference type="EMBL" id="KAF9967534.1"/>
    </source>
</evidence>
<dbReference type="PROSITE" id="PS50989">
    <property type="entry name" value="COA_CT_CTER"/>
    <property type="match status" value="1"/>
</dbReference>
<dbReference type="InterPro" id="IPR034733">
    <property type="entry name" value="AcCoA_carboxyl_beta"/>
</dbReference>
<evidence type="ECO:0000259" key="1">
    <source>
        <dbReference type="PROSITE" id="PS50989"/>
    </source>
</evidence>
<comment type="caution">
    <text evidence="2">The sequence shown here is derived from an EMBL/GenBank/DDBJ whole genome shotgun (WGS) entry which is preliminary data.</text>
</comment>
<dbReference type="Gene3D" id="3.90.226.10">
    <property type="entry name" value="2-enoyl-CoA Hydratase, Chain A, domain 1"/>
    <property type="match status" value="1"/>
</dbReference>
<dbReference type="InterPro" id="IPR029045">
    <property type="entry name" value="ClpP/crotonase-like_dom_sf"/>
</dbReference>
<dbReference type="Pfam" id="PF01039">
    <property type="entry name" value="Carboxyl_trans"/>
    <property type="match status" value="1"/>
</dbReference>
<reference evidence="2" key="1">
    <citation type="journal article" date="2020" name="Fungal Divers.">
        <title>Resolving the Mortierellaceae phylogeny through synthesis of multi-gene phylogenetics and phylogenomics.</title>
        <authorList>
            <person name="Vandepol N."/>
            <person name="Liber J."/>
            <person name="Desiro A."/>
            <person name="Na H."/>
            <person name="Kennedy M."/>
            <person name="Barry K."/>
            <person name="Grigoriev I.V."/>
            <person name="Miller A.N."/>
            <person name="O'Donnell K."/>
            <person name="Stajich J.E."/>
            <person name="Bonito G."/>
        </authorList>
    </citation>
    <scope>NUCLEOTIDE SEQUENCE</scope>
    <source>
        <strain evidence="2">CK1249</strain>
    </source>
</reference>